<organism evidence="1 2">
    <name type="scientific">Bacillus spongiae</name>
    <dbReference type="NCBI Taxonomy" id="2683610"/>
    <lineage>
        <taxon>Bacteria</taxon>
        <taxon>Bacillati</taxon>
        <taxon>Bacillota</taxon>
        <taxon>Bacilli</taxon>
        <taxon>Bacillales</taxon>
        <taxon>Bacillaceae</taxon>
        <taxon>Bacillus</taxon>
    </lineage>
</organism>
<dbReference type="InterPro" id="IPR009711">
    <property type="entry name" value="UPF0473"/>
</dbReference>
<reference evidence="1 2" key="1">
    <citation type="journal article" date="2018" name="J. Microbiol.">
        <title>Bacillus spongiae sp. nov., isolated from sponge of Jeju Island.</title>
        <authorList>
            <person name="Lee G.E."/>
            <person name="Im W.T."/>
            <person name="Park J.S."/>
        </authorList>
    </citation>
    <scope>NUCLEOTIDE SEQUENCE [LARGE SCALE GENOMIC DNA]</scope>
    <source>
        <strain evidence="1 2">135PIL107-10</strain>
    </source>
</reference>
<dbReference type="Proteomes" id="UP001312865">
    <property type="component" value="Unassembled WGS sequence"/>
</dbReference>
<evidence type="ECO:0000313" key="2">
    <source>
        <dbReference type="Proteomes" id="UP001312865"/>
    </source>
</evidence>
<comment type="caution">
    <text evidence="1">The sequence shown here is derived from an EMBL/GenBank/DDBJ whole genome shotgun (WGS) entry which is preliminary data.</text>
</comment>
<sequence length="96" mass="11242">MTVEIGEELLIGEQGQEESFEVLYTFEWKGENYLVVGLTKDLDEESDDPTVTAFRYSEEEDGTIVYEEIESEEEWNEVESRFMAYQDELENETYSG</sequence>
<evidence type="ECO:0000313" key="1">
    <source>
        <dbReference type="EMBL" id="MEI5908741.1"/>
    </source>
</evidence>
<accession>A0ABU8HHU7</accession>
<protein>
    <submittedName>
        <fullName evidence="1">DUF1292 domain-containing protein</fullName>
    </submittedName>
</protein>
<dbReference type="Pfam" id="PF06949">
    <property type="entry name" value="DUF1292"/>
    <property type="match status" value="1"/>
</dbReference>
<dbReference type="RefSeq" id="WP_336588188.1">
    <property type="nucleotide sequence ID" value="NZ_JBBAXC010000015.1"/>
</dbReference>
<proteinExistence type="predicted"/>
<gene>
    <name evidence="1" type="ORF">WAK64_16965</name>
</gene>
<keyword evidence="2" id="KW-1185">Reference proteome</keyword>
<dbReference type="EMBL" id="JBBAXC010000015">
    <property type="protein sequence ID" value="MEI5908741.1"/>
    <property type="molecule type" value="Genomic_DNA"/>
</dbReference>
<name>A0ABU8HHU7_9BACI</name>